<name>A0A0A0DE08_9STRE</name>
<keyword evidence="1" id="KW-0812">Transmembrane</keyword>
<protein>
    <recommendedName>
        <fullName evidence="2">Phage shock protein PspC N-terminal domain-containing protein</fullName>
    </recommendedName>
</protein>
<dbReference type="InterPro" id="IPR007168">
    <property type="entry name" value="Phageshock_PspC_N"/>
</dbReference>
<sequence length="117" mass="13341">MQEFMENFKVNEEQAKIAGVCAGLADYFGIKVAYIRLIFGVVVLSSTELGIFVALGYAYLAGWFQKDYLWDKMSKKVRNHFIFLMTVLIILPLFGREILETASDFLSQVMAWLTALI</sequence>
<evidence type="ECO:0000313" key="3">
    <source>
        <dbReference type="EMBL" id="KGM36911.1"/>
    </source>
</evidence>
<dbReference type="STRING" id="176090.SSIN_1309"/>
<evidence type="ECO:0000313" key="4">
    <source>
        <dbReference type="Proteomes" id="UP000030019"/>
    </source>
</evidence>
<dbReference type="RefSeq" id="WP_052076769.1">
    <property type="nucleotide sequence ID" value="NZ_JPEN01000073.1"/>
</dbReference>
<keyword evidence="1" id="KW-0472">Membrane</keyword>
<comment type="caution">
    <text evidence="3">The sequence shown here is derived from an EMBL/GenBank/DDBJ whole genome shotgun (WGS) entry which is preliminary data.</text>
</comment>
<proteinExistence type="predicted"/>
<dbReference type="Pfam" id="PF04024">
    <property type="entry name" value="PspC"/>
    <property type="match status" value="1"/>
</dbReference>
<reference evidence="3 4" key="1">
    <citation type="submission" date="2014-06" db="EMBL/GenBank/DDBJ databases">
        <authorList>
            <person name="Teng J.L."/>
            <person name="Huang Y."/>
            <person name="Tse H."/>
            <person name="Lau S.K."/>
            <person name="Woo P.C."/>
        </authorList>
    </citation>
    <scope>NUCLEOTIDE SEQUENCE [LARGE SCALE GENOMIC DNA]</scope>
    <source>
        <strain evidence="3 4">HKU4</strain>
    </source>
</reference>
<accession>A0A0A0DE08</accession>
<dbReference type="AlphaFoldDB" id="A0A0A0DE08"/>
<gene>
    <name evidence="3" type="ORF">SSIN_1309</name>
</gene>
<dbReference type="Proteomes" id="UP000030019">
    <property type="component" value="Unassembled WGS sequence"/>
</dbReference>
<dbReference type="PATRIC" id="fig|176090.4.peg.1270"/>
<evidence type="ECO:0000256" key="1">
    <source>
        <dbReference type="SAM" id="Phobius"/>
    </source>
</evidence>
<feature type="transmembrane region" description="Helical" evidence="1">
    <location>
        <begin position="33"/>
        <end position="60"/>
    </location>
</feature>
<keyword evidence="1" id="KW-1133">Transmembrane helix</keyword>
<dbReference type="EMBL" id="JPEN01000073">
    <property type="protein sequence ID" value="KGM36911.1"/>
    <property type="molecule type" value="Genomic_DNA"/>
</dbReference>
<organism evidence="3 4">
    <name type="scientific">Streptococcus sinensis</name>
    <dbReference type="NCBI Taxonomy" id="176090"/>
    <lineage>
        <taxon>Bacteria</taxon>
        <taxon>Bacillati</taxon>
        <taxon>Bacillota</taxon>
        <taxon>Bacilli</taxon>
        <taxon>Lactobacillales</taxon>
        <taxon>Streptococcaceae</taxon>
        <taxon>Streptococcus</taxon>
    </lineage>
</organism>
<feature type="transmembrane region" description="Helical" evidence="1">
    <location>
        <begin position="81"/>
        <end position="99"/>
    </location>
</feature>
<keyword evidence="4" id="KW-1185">Reference proteome</keyword>
<evidence type="ECO:0000259" key="2">
    <source>
        <dbReference type="Pfam" id="PF04024"/>
    </source>
</evidence>
<feature type="domain" description="Phage shock protein PspC N-terminal" evidence="2">
    <location>
        <begin position="13"/>
        <end position="64"/>
    </location>
</feature>